<dbReference type="EMBL" id="WBOS01000004">
    <property type="protein sequence ID" value="KAB2336220.1"/>
    <property type="molecule type" value="Genomic_DNA"/>
</dbReference>
<comment type="caution">
    <text evidence="1">The sequence shown here is derived from an EMBL/GenBank/DDBJ whole genome shotgun (WGS) entry which is preliminary data.</text>
</comment>
<dbReference type="Pfam" id="PF13315">
    <property type="entry name" value="DUF4085"/>
    <property type="match status" value="1"/>
</dbReference>
<reference evidence="1 2" key="1">
    <citation type="journal article" date="2016" name="Antonie Van Leeuwenhoek">
        <title>Bacillus depressus sp. nov., isolated from soil of a sunflower field.</title>
        <authorList>
            <person name="Wei X."/>
            <person name="Xin D."/>
            <person name="Xin Y."/>
            <person name="Zhang H."/>
            <person name="Wang T."/>
            <person name="Zhang J."/>
        </authorList>
    </citation>
    <scope>NUCLEOTIDE SEQUENCE [LARGE SCALE GENOMIC DNA]</scope>
    <source>
        <strain evidence="1 2">BZ1</strain>
    </source>
</reference>
<dbReference type="RefSeq" id="WP_151535023.1">
    <property type="nucleotide sequence ID" value="NZ_WBOS01000004.1"/>
</dbReference>
<evidence type="ECO:0000313" key="2">
    <source>
        <dbReference type="Proteomes" id="UP000481030"/>
    </source>
</evidence>
<keyword evidence="2" id="KW-1185">Reference proteome</keyword>
<dbReference type="AlphaFoldDB" id="A0A6L3V7J8"/>
<dbReference type="OrthoDB" id="2563891at2"/>
<organism evidence="1 2">
    <name type="scientific">Cytobacillus depressus</name>
    <dbReference type="NCBI Taxonomy" id="1602942"/>
    <lineage>
        <taxon>Bacteria</taxon>
        <taxon>Bacillati</taxon>
        <taxon>Bacillota</taxon>
        <taxon>Bacilli</taxon>
        <taxon>Bacillales</taxon>
        <taxon>Bacillaceae</taxon>
        <taxon>Cytobacillus</taxon>
    </lineage>
</organism>
<name>A0A6L3V7J8_9BACI</name>
<protein>
    <submittedName>
        <fullName evidence="1">DUF4085 family protein</fullName>
    </submittedName>
</protein>
<accession>A0A6L3V7J8</accession>
<dbReference type="Proteomes" id="UP000481030">
    <property type="component" value="Unassembled WGS sequence"/>
</dbReference>
<evidence type="ECO:0000313" key="1">
    <source>
        <dbReference type="EMBL" id="KAB2336220.1"/>
    </source>
</evidence>
<dbReference type="InterPro" id="IPR025144">
    <property type="entry name" value="DUF4085"/>
</dbReference>
<proteinExistence type="predicted"/>
<sequence length="398" mass="46659">MWNISKEAKEKFLKCHLLPIHESDNDWETILREANENGEDLITLLKESLEEVKEELLKILPSRFIPYVENGTLNQPSLPKTVREDYLQWIREAAKEFEQVLDAAFNHTKQAVTFLSPAVQSVFAESLHDSTIERIEREGDSIHLYINTEGGFSTKSYIHLLIQNVITEETDVPIQVGQWFIYYELQKTVNGFVFRVLFDCPDAEWTIAMKEMDAEYYYRPLAFARLRDEGKIEETSLAEYVAQLNPSYRYWFISPNVTCAIKSFSENIILENGKIEFAQNEFIVTVGNEQFTYELDKYHPIKFIYTDIYEDPYAHFYEPVPIDEIEAAAISDNLELQVRAWNTMYTQPAELADIINRILWEIEITEENEMMLSVYTRHFYKEGILTEGIIEKYHALID</sequence>
<gene>
    <name evidence="1" type="ORF">F7731_12030</name>
</gene>